<dbReference type="EMBL" id="JACIEN010000002">
    <property type="protein sequence ID" value="MBB4017176.1"/>
    <property type="molecule type" value="Genomic_DNA"/>
</dbReference>
<gene>
    <name evidence="6" type="ORF">GGR16_002205</name>
</gene>
<evidence type="ECO:0000313" key="6">
    <source>
        <dbReference type="EMBL" id="MBB4017176.1"/>
    </source>
</evidence>
<dbReference type="PRINTS" id="PR00039">
    <property type="entry name" value="HTHLYSR"/>
</dbReference>
<proteinExistence type="inferred from homology"/>
<dbReference type="InterPro" id="IPR036390">
    <property type="entry name" value="WH_DNA-bd_sf"/>
</dbReference>
<dbReference type="GO" id="GO:0003677">
    <property type="term" value="F:DNA binding"/>
    <property type="evidence" value="ECO:0007669"/>
    <property type="project" value="UniProtKB-KW"/>
</dbReference>
<dbReference type="InterPro" id="IPR050950">
    <property type="entry name" value="HTH-type_LysR_regulators"/>
</dbReference>
<comment type="similarity">
    <text evidence="1">Belongs to the LysR transcriptional regulatory family.</text>
</comment>
<protein>
    <submittedName>
        <fullName evidence="6">DNA-binding transcriptional LysR family regulator</fullName>
    </submittedName>
</protein>
<dbReference type="InterPro" id="IPR000847">
    <property type="entry name" value="LysR_HTH_N"/>
</dbReference>
<evidence type="ECO:0000313" key="7">
    <source>
        <dbReference type="Proteomes" id="UP000577362"/>
    </source>
</evidence>
<dbReference type="Gene3D" id="3.40.190.10">
    <property type="entry name" value="Periplasmic binding protein-like II"/>
    <property type="match status" value="2"/>
</dbReference>
<dbReference type="Pfam" id="PF03466">
    <property type="entry name" value="LysR_substrate"/>
    <property type="match status" value="1"/>
</dbReference>
<evidence type="ECO:0000256" key="3">
    <source>
        <dbReference type="ARBA" id="ARBA00023125"/>
    </source>
</evidence>
<dbReference type="InterPro" id="IPR036388">
    <property type="entry name" value="WH-like_DNA-bd_sf"/>
</dbReference>
<reference evidence="6 7" key="1">
    <citation type="submission" date="2020-08" db="EMBL/GenBank/DDBJ databases">
        <title>Genomic Encyclopedia of Type Strains, Phase IV (KMG-IV): sequencing the most valuable type-strain genomes for metagenomic binning, comparative biology and taxonomic classification.</title>
        <authorList>
            <person name="Goeker M."/>
        </authorList>
    </citation>
    <scope>NUCLEOTIDE SEQUENCE [LARGE SCALE GENOMIC DNA]</scope>
    <source>
        <strain evidence="6 7">DSM 103737</strain>
    </source>
</reference>
<keyword evidence="7" id="KW-1185">Reference proteome</keyword>
<keyword evidence="4" id="KW-0804">Transcription</keyword>
<accession>A0A840C2K4</accession>
<name>A0A840C2K4_9HYPH</name>
<sequence length="333" mass="35415">MATGERARAAASPALEAAVRRFKLRQLQLLVAIGEHANLHRAAEAVHISQPAASKLLAQVEEAVGTSLFERLPRGLRPTAAGDALLRRAGNIVAELSAAGEELAAIASGRGGRVRLGSIVGAVPGLISATAVSLHRASDPIALSLVLGTSGTLLAALRERRLDLVVGRIPVTSERHDLSFEFLVDERQVVVCRADHPIAARAADLALRNLELRRLMDGPWVVHPPGSVLHARFEDMLRRAGLPSPVQAIETDSVDITINLLLAGDFLAVLPRNTVAPWIERGFLAVLPVELTLDLGAVGIITLVDRPLSRAAERVVEGLRRHAQAGEGQPSEP</sequence>
<dbReference type="Pfam" id="PF00126">
    <property type="entry name" value="HTH_1"/>
    <property type="match status" value="1"/>
</dbReference>
<feature type="domain" description="HTH lysR-type" evidence="5">
    <location>
        <begin position="22"/>
        <end position="79"/>
    </location>
</feature>
<dbReference type="Gene3D" id="1.10.10.10">
    <property type="entry name" value="Winged helix-like DNA-binding domain superfamily/Winged helix DNA-binding domain"/>
    <property type="match status" value="1"/>
</dbReference>
<dbReference type="Proteomes" id="UP000577362">
    <property type="component" value="Unassembled WGS sequence"/>
</dbReference>
<dbReference type="SUPFAM" id="SSF46785">
    <property type="entry name" value="Winged helix' DNA-binding domain"/>
    <property type="match status" value="1"/>
</dbReference>
<dbReference type="InterPro" id="IPR005119">
    <property type="entry name" value="LysR_subst-bd"/>
</dbReference>
<dbReference type="PROSITE" id="PS50931">
    <property type="entry name" value="HTH_LYSR"/>
    <property type="match status" value="1"/>
</dbReference>
<dbReference type="GO" id="GO:0005829">
    <property type="term" value="C:cytosol"/>
    <property type="evidence" value="ECO:0007669"/>
    <property type="project" value="TreeGrafter"/>
</dbReference>
<comment type="caution">
    <text evidence="6">The sequence shown here is derived from an EMBL/GenBank/DDBJ whole genome shotgun (WGS) entry which is preliminary data.</text>
</comment>
<evidence type="ECO:0000259" key="5">
    <source>
        <dbReference type="PROSITE" id="PS50931"/>
    </source>
</evidence>
<dbReference type="SUPFAM" id="SSF53850">
    <property type="entry name" value="Periplasmic binding protein-like II"/>
    <property type="match status" value="1"/>
</dbReference>
<dbReference type="GO" id="GO:0003700">
    <property type="term" value="F:DNA-binding transcription factor activity"/>
    <property type="evidence" value="ECO:0007669"/>
    <property type="project" value="InterPro"/>
</dbReference>
<keyword evidence="3 6" id="KW-0238">DNA-binding</keyword>
<organism evidence="6 7">
    <name type="scientific">Chelatococcus caeni</name>
    <dbReference type="NCBI Taxonomy" id="1348468"/>
    <lineage>
        <taxon>Bacteria</taxon>
        <taxon>Pseudomonadati</taxon>
        <taxon>Pseudomonadota</taxon>
        <taxon>Alphaproteobacteria</taxon>
        <taxon>Hyphomicrobiales</taxon>
        <taxon>Chelatococcaceae</taxon>
        <taxon>Chelatococcus</taxon>
    </lineage>
</organism>
<dbReference type="PANTHER" id="PTHR30419:SF8">
    <property type="entry name" value="NITROGEN ASSIMILATION TRANSCRIPTIONAL ACTIVATOR-RELATED"/>
    <property type="match status" value="1"/>
</dbReference>
<evidence type="ECO:0000256" key="4">
    <source>
        <dbReference type="ARBA" id="ARBA00023163"/>
    </source>
</evidence>
<dbReference type="RefSeq" id="WP_183316608.1">
    <property type="nucleotide sequence ID" value="NZ_JACIEN010000002.1"/>
</dbReference>
<dbReference type="PANTHER" id="PTHR30419">
    <property type="entry name" value="HTH-TYPE TRANSCRIPTIONAL REGULATOR YBHD"/>
    <property type="match status" value="1"/>
</dbReference>
<evidence type="ECO:0000256" key="1">
    <source>
        <dbReference type="ARBA" id="ARBA00009437"/>
    </source>
</evidence>
<evidence type="ECO:0000256" key="2">
    <source>
        <dbReference type="ARBA" id="ARBA00023015"/>
    </source>
</evidence>
<dbReference type="AlphaFoldDB" id="A0A840C2K4"/>
<keyword evidence="2" id="KW-0805">Transcription regulation</keyword>